<keyword evidence="1" id="KW-1185">Reference proteome</keyword>
<protein>
    <submittedName>
        <fullName evidence="2">Uncharacterized protein</fullName>
    </submittedName>
</protein>
<accession>A0A7E4V0G2</accession>
<reference evidence="1" key="1">
    <citation type="journal article" date="2013" name="Genetics">
        <title>The draft genome and transcriptome of Panagrellus redivivus are shaped by the harsh demands of a free-living lifestyle.</title>
        <authorList>
            <person name="Srinivasan J."/>
            <person name="Dillman A.R."/>
            <person name="Macchietto M.G."/>
            <person name="Heikkinen L."/>
            <person name="Lakso M."/>
            <person name="Fracchia K.M."/>
            <person name="Antoshechkin I."/>
            <person name="Mortazavi A."/>
            <person name="Wong G."/>
            <person name="Sternberg P.W."/>
        </authorList>
    </citation>
    <scope>NUCLEOTIDE SEQUENCE [LARGE SCALE GENOMIC DNA]</scope>
    <source>
        <strain evidence="1">MT8872</strain>
    </source>
</reference>
<name>A0A7E4V0G2_PANRE</name>
<organism evidence="1 2">
    <name type="scientific">Panagrellus redivivus</name>
    <name type="common">Microworm</name>
    <dbReference type="NCBI Taxonomy" id="6233"/>
    <lineage>
        <taxon>Eukaryota</taxon>
        <taxon>Metazoa</taxon>
        <taxon>Ecdysozoa</taxon>
        <taxon>Nematoda</taxon>
        <taxon>Chromadorea</taxon>
        <taxon>Rhabditida</taxon>
        <taxon>Tylenchina</taxon>
        <taxon>Panagrolaimomorpha</taxon>
        <taxon>Panagrolaimoidea</taxon>
        <taxon>Panagrolaimidae</taxon>
        <taxon>Panagrellus</taxon>
    </lineage>
</organism>
<dbReference type="WBParaSite" id="Pan_g15053.t1">
    <property type="protein sequence ID" value="Pan_g15053.t1"/>
    <property type="gene ID" value="Pan_g15053"/>
</dbReference>
<evidence type="ECO:0000313" key="1">
    <source>
        <dbReference type="Proteomes" id="UP000492821"/>
    </source>
</evidence>
<proteinExistence type="predicted"/>
<dbReference type="AlphaFoldDB" id="A0A7E4V0G2"/>
<sequence length="66" mass="7173">MSAKLVTTNTNSMAGKDAISKLHRQELAPCRAKGDGTAMAVCDARVGYNLTGITRRRTRRPGLDLR</sequence>
<reference evidence="2" key="2">
    <citation type="submission" date="2020-10" db="UniProtKB">
        <authorList>
            <consortium name="WormBaseParasite"/>
        </authorList>
    </citation>
    <scope>IDENTIFICATION</scope>
</reference>
<dbReference type="Proteomes" id="UP000492821">
    <property type="component" value="Unassembled WGS sequence"/>
</dbReference>
<evidence type="ECO:0000313" key="2">
    <source>
        <dbReference type="WBParaSite" id="Pan_g15053.t1"/>
    </source>
</evidence>